<dbReference type="EMBL" id="JANUAE010000009">
    <property type="protein sequence ID" value="MCS3710941.1"/>
    <property type="molecule type" value="Genomic_DNA"/>
</dbReference>
<name>A0A9X2Q467_9BACT</name>
<dbReference type="AlphaFoldDB" id="A0A9X2Q467"/>
<evidence type="ECO:0000313" key="1">
    <source>
        <dbReference type="EMBL" id="MCS3710941.1"/>
    </source>
</evidence>
<dbReference type="RefSeq" id="WP_259124225.1">
    <property type="nucleotide sequence ID" value="NZ_JANUAE010000009.1"/>
</dbReference>
<organism evidence="1 2">
    <name type="scientific">Salinibacter ruber</name>
    <dbReference type="NCBI Taxonomy" id="146919"/>
    <lineage>
        <taxon>Bacteria</taxon>
        <taxon>Pseudomonadati</taxon>
        <taxon>Rhodothermota</taxon>
        <taxon>Rhodothermia</taxon>
        <taxon>Rhodothermales</taxon>
        <taxon>Salinibacteraceae</taxon>
        <taxon>Salinibacter</taxon>
    </lineage>
</organism>
<accession>A0A9X2Q467</accession>
<dbReference type="Proteomes" id="UP001155057">
    <property type="component" value="Unassembled WGS sequence"/>
</dbReference>
<comment type="caution">
    <text evidence="1">The sequence shown here is derived from an EMBL/GenBank/DDBJ whole genome shotgun (WGS) entry which is preliminary data.</text>
</comment>
<evidence type="ECO:0000313" key="2">
    <source>
        <dbReference type="Proteomes" id="UP001155057"/>
    </source>
</evidence>
<sequence>MDEKVKAVKKTADRALDSTEIIETHSQARSDTDDFRRFVVAPVRDAVFFKADGFSRQGRPLDLKTDPAQLYVVWCSFK</sequence>
<reference evidence="1" key="1">
    <citation type="submission" date="2022-08" db="EMBL/GenBank/DDBJ databases">
        <title>Genomic Encyclopedia of Type Strains, Phase V (KMG-V): Genome sequencing to study the core and pangenomes of soil and plant-associated prokaryotes.</title>
        <authorList>
            <person name="Whitman W."/>
        </authorList>
    </citation>
    <scope>NUCLEOTIDE SEQUENCE</scope>
    <source>
        <strain evidence="1">SP3049</strain>
    </source>
</reference>
<protein>
    <submittedName>
        <fullName evidence="1">Uncharacterized protein</fullName>
    </submittedName>
</protein>
<gene>
    <name evidence="1" type="ORF">GGP61_002567</name>
</gene>
<proteinExistence type="predicted"/>